<keyword evidence="3" id="KW-1185">Reference proteome</keyword>
<evidence type="ECO:0000313" key="3">
    <source>
        <dbReference type="Proteomes" id="UP000799770"/>
    </source>
</evidence>
<dbReference type="Proteomes" id="UP000799770">
    <property type="component" value="Unassembled WGS sequence"/>
</dbReference>
<feature type="region of interest" description="Disordered" evidence="1">
    <location>
        <begin position="189"/>
        <end position="290"/>
    </location>
</feature>
<name>A0A6A5YPZ4_9PLEO</name>
<feature type="compositionally biased region" description="Low complexity" evidence="1">
    <location>
        <begin position="112"/>
        <end position="122"/>
    </location>
</feature>
<evidence type="ECO:0000256" key="1">
    <source>
        <dbReference type="SAM" id="MobiDB-lite"/>
    </source>
</evidence>
<organism evidence="2 3">
    <name type="scientific">Lophiotrema nucula</name>
    <dbReference type="NCBI Taxonomy" id="690887"/>
    <lineage>
        <taxon>Eukaryota</taxon>
        <taxon>Fungi</taxon>
        <taxon>Dikarya</taxon>
        <taxon>Ascomycota</taxon>
        <taxon>Pezizomycotina</taxon>
        <taxon>Dothideomycetes</taxon>
        <taxon>Pleosporomycetidae</taxon>
        <taxon>Pleosporales</taxon>
        <taxon>Lophiotremataceae</taxon>
        <taxon>Lophiotrema</taxon>
    </lineage>
</organism>
<sequence length="490" mass="56190">MAKRYDKMPVGKTVVSEVVRVAKHMFENEEGVKMSVMFDGGGRFLFPEGNGKVKDKRIHGLSKAERGQKYLDDSSDEEEYLPTKKIKPDEIYVPRSSKNAVPSTPTRRSRRIASSDSSQSSSNDIQMLDALEHDQPSSLFFTQLPFDIRVIVYQNLYQSLEEDGEMSCVKLGATWCPDSVAVIFDTDVDNESVHSNSEEDDTDDDTNDDDAEYDGEADDDEEADYEEADNEEAGNDEEVEDAEETEYDDQEEEQEDDPDDFESDSDGSEDFDESEDSNGEQGQEGSMPEDDALLNSHYRWKNPTPLPGHLLHARRYVRINLHHLPPRDGNENGQNGRKFQFRYQVVMQDANLFNPLRKSLKGDMTIRKLEISLLVWISDAEILRNWDHHYYPVVDVKSGVFKLIPVIKKLENLDTLMVCRPDFNEICAEDERLGDECSKRFEKAIFDLGKRILGDDVLEWIEEAPYAAGNWISEEEQVSYRYVFKKNNKT</sequence>
<dbReference type="AlphaFoldDB" id="A0A6A5YPZ4"/>
<reference evidence="2" key="1">
    <citation type="journal article" date="2020" name="Stud. Mycol.">
        <title>101 Dothideomycetes genomes: a test case for predicting lifestyles and emergence of pathogens.</title>
        <authorList>
            <person name="Haridas S."/>
            <person name="Albert R."/>
            <person name="Binder M."/>
            <person name="Bloem J."/>
            <person name="Labutti K."/>
            <person name="Salamov A."/>
            <person name="Andreopoulos B."/>
            <person name="Baker S."/>
            <person name="Barry K."/>
            <person name="Bills G."/>
            <person name="Bluhm B."/>
            <person name="Cannon C."/>
            <person name="Castanera R."/>
            <person name="Culley D."/>
            <person name="Daum C."/>
            <person name="Ezra D."/>
            <person name="Gonzalez J."/>
            <person name="Henrissat B."/>
            <person name="Kuo A."/>
            <person name="Liang C."/>
            <person name="Lipzen A."/>
            <person name="Lutzoni F."/>
            <person name="Magnuson J."/>
            <person name="Mondo S."/>
            <person name="Nolan M."/>
            <person name="Ohm R."/>
            <person name="Pangilinan J."/>
            <person name="Park H.-J."/>
            <person name="Ramirez L."/>
            <person name="Alfaro M."/>
            <person name="Sun H."/>
            <person name="Tritt A."/>
            <person name="Yoshinaga Y."/>
            <person name="Zwiers L.-H."/>
            <person name="Turgeon B."/>
            <person name="Goodwin S."/>
            <person name="Spatafora J."/>
            <person name="Crous P."/>
            <person name="Grigoriev I."/>
        </authorList>
    </citation>
    <scope>NUCLEOTIDE SEQUENCE</scope>
    <source>
        <strain evidence="2">CBS 627.86</strain>
    </source>
</reference>
<feature type="compositionally biased region" description="Acidic residues" evidence="1">
    <location>
        <begin position="198"/>
        <end position="278"/>
    </location>
</feature>
<accession>A0A6A5YPZ4</accession>
<protein>
    <submittedName>
        <fullName evidence="2">Uncharacterized protein</fullName>
    </submittedName>
</protein>
<proteinExistence type="predicted"/>
<evidence type="ECO:0000313" key="2">
    <source>
        <dbReference type="EMBL" id="KAF2109023.1"/>
    </source>
</evidence>
<gene>
    <name evidence="2" type="ORF">BDV96DRAFT_652263</name>
</gene>
<dbReference type="EMBL" id="ML977344">
    <property type="protein sequence ID" value="KAF2109023.1"/>
    <property type="molecule type" value="Genomic_DNA"/>
</dbReference>
<feature type="compositionally biased region" description="Polar residues" evidence="1">
    <location>
        <begin position="96"/>
        <end position="106"/>
    </location>
</feature>
<feature type="region of interest" description="Disordered" evidence="1">
    <location>
        <begin position="94"/>
        <end position="123"/>
    </location>
</feature>